<accession>A0A5N8V5Y1</accession>
<dbReference type="RefSeq" id="WP_152885404.1">
    <property type="nucleotide sequence ID" value="NZ_VJZD01000010.1"/>
</dbReference>
<organism evidence="3 4">
    <name type="scientific">Streptomyces adustus</name>
    <dbReference type="NCBI Taxonomy" id="1609272"/>
    <lineage>
        <taxon>Bacteria</taxon>
        <taxon>Bacillati</taxon>
        <taxon>Actinomycetota</taxon>
        <taxon>Actinomycetes</taxon>
        <taxon>Kitasatosporales</taxon>
        <taxon>Streptomycetaceae</taxon>
        <taxon>Streptomyces</taxon>
    </lineage>
</organism>
<feature type="region of interest" description="Disordered" evidence="1">
    <location>
        <begin position="85"/>
        <end position="125"/>
    </location>
</feature>
<dbReference type="InterPro" id="IPR001387">
    <property type="entry name" value="Cro/C1-type_HTH"/>
</dbReference>
<dbReference type="AlphaFoldDB" id="A0A5N8V5Y1"/>
<reference evidence="3 4" key="1">
    <citation type="submission" date="2019-07" db="EMBL/GenBank/DDBJ databases">
        <title>New species of Amycolatopsis and Streptomyces.</title>
        <authorList>
            <person name="Duangmal K."/>
            <person name="Teo W.F.A."/>
            <person name="Lipun K."/>
        </authorList>
    </citation>
    <scope>NUCLEOTIDE SEQUENCE [LARGE SCALE GENOMIC DNA]</scope>
    <source>
        <strain evidence="3 4">NBRC 109810</strain>
    </source>
</reference>
<gene>
    <name evidence="3" type="ORF">FNH09_04485</name>
</gene>
<feature type="compositionally biased region" description="Low complexity" evidence="1">
    <location>
        <begin position="171"/>
        <end position="185"/>
    </location>
</feature>
<evidence type="ECO:0000313" key="3">
    <source>
        <dbReference type="EMBL" id="MPY30593.1"/>
    </source>
</evidence>
<evidence type="ECO:0000259" key="2">
    <source>
        <dbReference type="PROSITE" id="PS50943"/>
    </source>
</evidence>
<sequence>MTDFGAIDALLASARQEAVLPPAGERRALREGLNLSRPQLAQALNVSPSTVGGWESGRDPSGEVREKYAYFLEGAKAKLAAETADAVGDAGDEESQDEVRADADADADADAADAFHSAAEPEAGQDDDLDVLAVPQPCVLCGQPACHQVAGFPQHLDPAECAAPGSPRPTVPAASVPAPSESARPSADRGGQGVRIVAAGRRVRPADAEPDLIHRAVTEALAQHAGDVEAASAALLKRAIPDAMALLDHTRRGGRYDIVAHPWLPDILRKQSARGADQVWEARPKWTRPELPPGEHAVTALDVNGAYLSALKTHLPIGQLEHSVGDDHDRRRAGVHLITPPDWEHDAYLPNPIGNRDEPGPLWVTEPTLRLLLRLAGPKYGLCDPPRIHESWTSGATEQLLEKFRVALKDARDRAIADDDEVTLEYVKAMYAKFVSTLGESNYNRELYRTDWMHLIRSQAFANLWWKAHRAYDEGLMVVRAMGTDELHVTGDWRAVFAEGRGVTEVKVKDTYTVGTDGPLSRAGTVIHPSSTGRDDA</sequence>
<dbReference type="CDD" id="cd00093">
    <property type="entry name" value="HTH_XRE"/>
    <property type="match status" value="1"/>
</dbReference>
<evidence type="ECO:0000313" key="4">
    <source>
        <dbReference type="Proteomes" id="UP000325849"/>
    </source>
</evidence>
<feature type="domain" description="HTH cro/C1-type" evidence="2">
    <location>
        <begin position="27"/>
        <end position="79"/>
    </location>
</feature>
<dbReference type="EMBL" id="VJZD01000010">
    <property type="protein sequence ID" value="MPY30593.1"/>
    <property type="molecule type" value="Genomic_DNA"/>
</dbReference>
<dbReference type="Proteomes" id="UP000325849">
    <property type="component" value="Unassembled WGS sequence"/>
</dbReference>
<proteinExistence type="predicted"/>
<dbReference type="Pfam" id="PF01381">
    <property type="entry name" value="HTH_3"/>
    <property type="match status" value="1"/>
</dbReference>
<dbReference type="PROSITE" id="PS50943">
    <property type="entry name" value="HTH_CROC1"/>
    <property type="match status" value="1"/>
</dbReference>
<name>A0A5N8V5Y1_9ACTN</name>
<keyword evidence="4" id="KW-1185">Reference proteome</keyword>
<feature type="region of interest" description="Disordered" evidence="1">
    <location>
        <begin position="161"/>
        <end position="192"/>
    </location>
</feature>
<dbReference type="GO" id="GO:0003677">
    <property type="term" value="F:DNA binding"/>
    <property type="evidence" value="ECO:0007669"/>
    <property type="project" value="InterPro"/>
</dbReference>
<protein>
    <submittedName>
        <fullName evidence="3">Helix-turn-helix transcriptional regulator</fullName>
    </submittedName>
</protein>
<dbReference type="Gene3D" id="1.10.260.40">
    <property type="entry name" value="lambda repressor-like DNA-binding domains"/>
    <property type="match status" value="1"/>
</dbReference>
<feature type="region of interest" description="Disordered" evidence="1">
    <location>
        <begin position="38"/>
        <end position="61"/>
    </location>
</feature>
<evidence type="ECO:0000256" key="1">
    <source>
        <dbReference type="SAM" id="MobiDB-lite"/>
    </source>
</evidence>
<feature type="compositionally biased region" description="Polar residues" evidence="1">
    <location>
        <begin position="38"/>
        <end position="50"/>
    </location>
</feature>
<comment type="caution">
    <text evidence="3">The sequence shown here is derived from an EMBL/GenBank/DDBJ whole genome shotgun (WGS) entry which is preliminary data.</text>
</comment>
<dbReference type="OrthoDB" id="4322426at2"/>
<dbReference type="InterPro" id="IPR010982">
    <property type="entry name" value="Lambda_DNA-bd_dom_sf"/>
</dbReference>
<dbReference type="SUPFAM" id="SSF47413">
    <property type="entry name" value="lambda repressor-like DNA-binding domains"/>
    <property type="match status" value="1"/>
</dbReference>